<dbReference type="AlphaFoldDB" id="X0WC80"/>
<dbReference type="EMBL" id="BARS01037076">
    <property type="protein sequence ID" value="GAG22183.1"/>
    <property type="molecule type" value="Genomic_DNA"/>
</dbReference>
<proteinExistence type="predicted"/>
<evidence type="ECO:0000313" key="1">
    <source>
        <dbReference type="EMBL" id="GAG22183.1"/>
    </source>
</evidence>
<reference evidence="1" key="1">
    <citation type="journal article" date="2014" name="Front. Microbiol.">
        <title>High frequency of phylogenetically diverse reductive dehalogenase-homologous genes in deep subseafloor sedimentary metagenomes.</title>
        <authorList>
            <person name="Kawai M."/>
            <person name="Futagami T."/>
            <person name="Toyoda A."/>
            <person name="Takaki Y."/>
            <person name="Nishi S."/>
            <person name="Hori S."/>
            <person name="Arai W."/>
            <person name="Tsubouchi T."/>
            <person name="Morono Y."/>
            <person name="Uchiyama I."/>
            <person name="Ito T."/>
            <person name="Fujiyama A."/>
            <person name="Inagaki F."/>
            <person name="Takami H."/>
        </authorList>
    </citation>
    <scope>NUCLEOTIDE SEQUENCE</scope>
    <source>
        <strain evidence="1">Expedition CK06-06</strain>
    </source>
</reference>
<name>X0WC80_9ZZZZ</name>
<protein>
    <submittedName>
        <fullName evidence="1">Uncharacterized protein</fullName>
    </submittedName>
</protein>
<comment type="caution">
    <text evidence="1">The sequence shown here is derived from an EMBL/GenBank/DDBJ whole genome shotgun (WGS) entry which is preliminary data.</text>
</comment>
<organism evidence="1">
    <name type="scientific">marine sediment metagenome</name>
    <dbReference type="NCBI Taxonomy" id="412755"/>
    <lineage>
        <taxon>unclassified sequences</taxon>
        <taxon>metagenomes</taxon>
        <taxon>ecological metagenomes</taxon>
    </lineage>
</organism>
<gene>
    <name evidence="1" type="ORF">S01H1_56892</name>
</gene>
<accession>X0WC80</accession>
<feature type="non-terminal residue" evidence="1">
    <location>
        <position position="146"/>
    </location>
</feature>
<sequence>MADTINKIQQAAGQMLVQQLIAAMSGQGTVPMLGGSGQNMLSAMEQAMMGQQMLAAQMGSTPGLEMELFEAYRGFSKLAGVDFNPEQAAAQIHQSIGMIKPMLPMLGQLSPQLLRAIGPRAEQMVFAGDVTQALYHQGMTGAGAAE</sequence>